<feature type="compositionally biased region" description="Low complexity" evidence="9">
    <location>
        <begin position="19"/>
        <end position="28"/>
    </location>
</feature>
<evidence type="ECO:0000256" key="1">
    <source>
        <dbReference type="ARBA" id="ARBA00004651"/>
    </source>
</evidence>
<feature type="transmembrane region" description="Helical" evidence="8">
    <location>
        <begin position="278"/>
        <end position="298"/>
    </location>
</feature>
<dbReference type="InterPro" id="IPR000515">
    <property type="entry name" value="MetI-like"/>
</dbReference>
<sequence length="307" mass="32806">MTPHVSPPPVADGVPDQGAARPSAASRRVPLPTRVGRSLAGWLPALPLLVFALATLVLPALRLVHDTFALSSGGYGLGNVQKVIDNPVDREAIRNSLALGALQATLAAALGAPAAWLISRMRLAGRATWLALMNVAANFAGIGLAFGFVALIGTTGMLTHLLNVTFPSTASFTGINIAYLYFNVPMFVLLTLPAMSVLRDDWWEAAQVCHASRAQFWRRIGVPILSPFVVAGWLLIFTWTIGIYAVTYALASGPNSVKLITLQIGATLESSVFGLERAAVLSVLLMLLAVLSTLLYRLSIRRATRWL</sequence>
<evidence type="ECO:0000256" key="7">
    <source>
        <dbReference type="ARBA" id="ARBA00023136"/>
    </source>
</evidence>
<dbReference type="CDD" id="cd06261">
    <property type="entry name" value="TM_PBP2"/>
    <property type="match status" value="1"/>
</dbReference>
<dbReference type="GO" id="GO:0055085">
    <property type="term" value="P:transmembrane transport"/>
    <property type="evidence" value="ECO:0007669"/>
    <property type="project" value="InterPro"/>
</dbReference>
<organism evidence="11 12">
    <name type="scientific">Actinomadura barringtoniae</name>
    <dbReference type="NCBI Taxonomy" id="1427535"/>
    <lineage>
        <taxon>Bacteria</taxon>
        <taxon>Bacillati</taxon>
        <taxon>Actinomycetota</taxon>
        <taxon>Actinomycetes</taxon>
        <taxon>Streptosporangiales</taxon>
        <taxon>Thermomonosporaceae</taxon>
        <taxon>Actinomadura</taxon>
    </lineage>
</organism>
<dbReference type="EMBL" id="JAGEOJ010000005">
    <property type="protein sequence ID" value="MBO2448075.1"/>
    <property type="molecule type" value="Genomic_DNA"/>
</dbReference>
<feature type="compositionally biased region" description="Pro residues" evidence="9">
    <location>
        <begin position="1"/>
        <end position="10"/>
    </location>
</feature>
<dbReference type="Proteomes" id="UP000669179">
    <property type="component" value="Unassembled WGS sequence"/>
</dbReference>
<dbReference type="InterPro" id="IPR035906">
    <property type="entry name" value="MetI-like_sf"/>
</dbReference>
<accession>A0A939T9K9</accession>
<dbReference type="GO" id="GO:0005886">
    <property type="term" value="C:plasma membrane"/>
    <property type="evidence" value="ECO:0007669"/>
    <property type="project" value="UniProtKB-SubCell"/>
</dbReference>
<evidence type="ECO:0000256" key="2">
    <source>
        <dbReference type="ARBA" id="ARBA00007069"/>
    </source>
</evidence>
<evidence type="ECO:0000256" key="3">
    <source>
        <dbReference type="ARBA" id="ARBA00022448"/>
    </source>
</evidence>
<dbReference type="RefSeq" id="WP_208255739.1">
    <property type="nucleotide sequence ID" value="NZ_JAGEOJ010000005.1"/>
</dbReference>
<dbReference type="PANTHER" id="PTHR42929:SF1">
    <property type="entry name" value="INNER MEMBRANE ABC TRANSPORTER PERMEASE PROTEIN YDCU-RELATED"/>
    <property type="match status" value="1"/>
</dbReference>
<keyword evidence="5 8" id="KW-0812">Transmembrane</keyword>
<keyword evidence="12" id="KW-1185">Reference proteome</keyword>
<dbReference type="AlphaFoldDB" id="A0A939T9K9"/>
<protein>
    <submittedName>
        <fullName evidence="11">ABC transporter permease subunit</fullName>
    </submittedName>
</protein>
<keyword evidence="7 8" id="KW-0472">Membrane</keyword>
<feature type="domain" description="ABC transmembrane type-1" evidence="10">
    <location>
        <begin position="93"/>
        <end position="296"/>
    </location>
</feature>
<feature type="transmembrane region" description="Helical" evidence="8">
    <location>
        <begin position="130"/>
        <end position="158"/>
    </location>
</feature>
<feature type="region of interest" description="Disordered" evidence="9">
    <location>
        <begin position="1"/>
        <end position="28"/>
    </location>
</feature>
<evidence type="ECO:0000313" key="11">
    <source>
        <dbReference type="EMBL" id="MBO2448075.1"/>
    </source>
</evidence>
<dbReference type="Gene3D" id="1.10.3720.10">
    <property type="entry name" value="MetI-like"/>
    <property type="match status" value="1"/>
</dbReference>
<dbReference type="SUPFAM" id="SSF161098">
    <property type="entry name" value="MetI-like"/>
    <property type="match status" value="1"/>
</dbReference>
<evidence type="ECO:0000256" key="6">
    <source>
        <dbReference type="ARBA" id="ARBA00022989"/>
    </source>
</evidence>
<feature type="transmembrane region" description="Helical" evidence="8">
    <location>
        <begin position="97"/>
        <end position="118"/>
    </location>
</feature>
<evidence type="ECO:0000256" key="4">
    <source>
        <dbReference type="ARBA" id="ARBA00022475"/>
    </source>
</evidence>
<gene>
    <name evidence="11" type="ORF">J4573_13305</name>
</gene>
<reference evidence="11" key="1">
    <citation type="submission" date="2021-03" db="EMBL/GenBank/DDBJ databases">
        <authorList>
            <person name="Kanchanasin P."/>
            <person name="Saeng-In P."/>
            <person name="Phongsopitanun W."/>
            <person name="Yuki M."/>
            <person name="Kudo T."/>
            <person name="Ohkuma M."/>
            <person name="Tanasupawat S."/>
        </authorList>
    </citation>
    <scope>NUCLEOTIDE SEQUENCE</scope>
    <source>
        <strain evidence="11">GKU 128</strain>
    </source>
</reference>
<comment type="subcellular location">
    <subcellularLocation>
        <location evidence="1 8">Cell membrane</location>
        <topology evidence="1 8">Multi-pass membrane protein</topology>
    </subcellularLocation>
</comment>
<keyword evidence="4" id="KW-1003">Cell membrane</keyword>
<keyword evidence="3 8" id="KW-0813">Transport</keyword>
<feature type="transmembrane region" description="Helical" evidence="8">
    <location>
        <begin position="39"/>
        <end position="61"/>
    </location>
</feature>
<feature type="transmembrane region" description="Helical" evidence="8">
    <location>
        <begin position="178"/>
        <end position="199"/>
    </location>
</feature>
<evidence type="ECO:0000259" key="10">
    <source>
        <dbReference type="PROSITE" id="PS50928"/>
    </source>
</evidence>
<evidence type="ECO:0000313" key="12">
    <source>
        <dbReference type="Proteomes" id="UP000669179"/>
    </source>
</evidence>
<feature type="transmembrane region" description="Helical" evidence="8">
    <location>
        <begin position="220"/>
        <end position="246"/>
    </location>
</feature>
<comment type="similarity">
    <text evidence="2">Belongs to the binding-protein-dependent transport system permease family. CysTW subfamily.</text>
</comment>
<dbReference type="PANTHER" id="PTHR42929">
    <property type="entry name" value="INNER MEMBRANE ABC TRANSPORTER PERMEASE PROTEIN YDCU-RELATED-RELATED"/>
    <property type="match status" value="1"/>
</dbReference>
<evidence type="ECO:0000256" key="8">
    <source>
        <dbReference type="RuleBase" id="RU363032"/>
    </source>
</evidence>
<name>A0A939T9K9_9ACTN</name>
<evidence type="ECO:0000256" key="9">
    <source>
        <dbReference type="SAM" id="MobiDB-lite"/>
    </source>
</evidence>
<dbReference type="PROSITE" id="PS50928">
    <property type="entry name" value="ABC_TM1"/>
    <property type="match status" value="1"/>
</dbReference>
<dbReference type="Pfam" id="PF00528">
    <property type="entry name" value="BPD_transp_1"/>
    <property type="match status" value="1"/>
</dbReference>
<evidence type="ECO:0000256" key="5">
    <source>
        <dbReference type="ARBA" id="ARBA00022692"/>
    </source>
</evidence>
<proteinExistence type="inferred from homology"/>
<keyword evidence="6 8" id="KW-1133">Transmembrane helix</keyword>
<comment type="caution">
    <text evidence="11">The sequence shown here is derived from an EMBL/GenBank/DDBJ whole genome shotgun (WGS) entry which is preliminary data.</text>
</comment>